<dbReference type="InterPro" id="IPR001214">
    <property type="entry name" value="SET_dom"/>
</dbReference>
<dbReference type="OrthoDB" id="1928087at2759"/>
<dbReference type="InterPro" id="IPR046341">
    <property type="entry name" value="SET_dom_sf"/>
</dbReference>
<sequence length="154" mass="17153">MPSHSSFSDINANSNLSSNTPIIECKGRIMLASQYRSSGNKGQDLLTSPHCLEIVVDGKTYGNDSRFCRRSGSTPNAELKHVVDKGSLHIFIVATKSLEKYQEILLPAEVTPWLKGSNSSISDDVREIRGKPGSEREEKFPMRKKKRSTKKTSR</sequence>
<dbReference type="Gene3D" id="2.170.270.10">
    <property type="entry name" value="SET domain"/>
    <property type="match status" value="1"/>
</dbReference>
<name>A0A7T8GUL7_CALRO</name>
<feature type="domain" description="SET" evidence="3">
    <location>
        <begin position="1"/>
        <end position="115"/>
    </location>
</feature>
<dbReference type="SUPFAM" id="SSF82199">
    <property type="entry name" value="SET domain"/>
    <property type="match status" value="1"/>
</dbReference>
<dbReference type="EMBL" id="CP045902">
    <property type="protein sequence ID" value="QQP38099.1"/>
    <property type="molecule type" value="Genomic_DNA"/>
</dbReference>
<dbReference type="GO" id="GO:0032259">
    <property type="term" value="P:methylation"/>
    <property type="evidence" value="ECO:0007669"/>
    <property type="project" value="UniProtKB-KW"/>
</dbReference>
<evidence type="ECO:0000313" key="4">
    <source>
        <dbReference type="EMBL" id="QQP38099.1"/>
    </source>
</evidence>
<gene>
    <name evidence="4" type="ORF">FKW44_018586</name>
</gene>
<proteinExistence type="predicted"/>
<dbReference type="GO" id="GO:0006325">
    <property type="term" value="P:chromatin organization"/>
    <property type="evidence" value="ECO:0007669"/>
    <property type="project" value="UniProtKB-KW"/>
</dbReference>
<dbReference type="GO" id="GO:0008276">
    <property type="term" value="F:protein methyltransferase activity"/>
    <property type="evidence" value="ECO:0007669"/>
    <property type="project" value="UniProtKB-ARBA"/>
</dbReference>
<dbReference type="SMART" id="SM00317">
    <property type="entry name" value="SET"/>
    <property type="match status" value="1"/>
</dbReference>
<evidence type="ECO:0000313" key="5">
    <source>
        <dbReference type="Proteomes" id="UP000595437"/>
    </source>
</evidence>
<keyword evidence="4" id="KW-0808">Transferase</keyword>
<dbReference type="Pfam" id="PF00856">
    <property type="entry name" value="SET"/>
    <property type="match status" value="1"/>
</dbReference>
<organism evidence="4 5">
    <name type="scientific">Caligus rogercresseyi</name>
    <name type="common">Sea louse</name>
    <dbReference type="NCBI Taxonomy" id="217165"/>
    <lineage>
        <taxon>Eukaryota</taxon>
        <taxon>Metazoa</taxon>
        <taxon>Ecdysozoa</taxon>
        <taxon>Arthropoda</taxon>
        <taxon>Crustacea</taxon>
        <taxon>Multicrustacea</taxon>
        <taxon>Hexanauplia</taxon>
        <taxon>Copepoda</taxon>
        <taxon>Siphonostomatoida</taxon>
        <taxon>Caligidae</taxon>
        <taxon>Caligus</taxon>
    </lineage>
</organism>
<dbReference type="GO" id="GO:0034967">
    <property type="term" value="C:Set3 complex"/>
    <property type="evidence" value="ECO:0007669"/>
    <property type="project" value="TreeGrafter"/>
</dbReference>
<keyword evidence="5" id="KW-1185">Reference proteome</keyword>
<dbReference type="GO" id="GO:0008757">
    <property type="term" value="F:S-adenosylmethionine-dependent methyltransferase activity"/>
    <property type="evidence" value="ECO:0007669"/>
    <property type="project" value="UniProtKB-ARBA"/>
</dbReference>
<dbReference type="GO" id="GO:0070210">
    <property type="term" value="C:Rpd3L-Expanded complex"/>
    <property type="evidence" value="ECO:0007669"/>
    <property type="project" value="TreeGrafter"/>
</dbReference>
<keyword evidence="4" id="KW-0489">Methyltransferase</keyword>
<accession>A0A7T8GUL7</accession>
<evidence type="ECO:0000256" key="1">
    <source>
        <dbReference type="ARBA" id="ARBA00022853"/>
    </source>
</evidence>
<feature type="region of interest" description="Disordered" evidence="2">
    <location>
        <begin position="116"/>
        <end position="154"/>
    </location>
</feature>
<evidence type="ECO:0000259" key="3">
    <source>
        <dbReference type="SMART" id="SM00317"/>
    </source>
</evidence>
<keyword evidence="1" id="KW-0156">Chromatin regulator</keyword>
<dbReference type="PANTHER" id="PTHR46462">
    <property type="entry name" value="UPSET, ISOFORM A"/>
    <property type="match status" value="1"/>
</dbReference>
<feature type="compositionally biased region" description="Basic residues" evidence="2">
    <location>
        <begin position="142"/>
        <end position="154"/>
    </location>
</feature>
<protein>
    <submittedName>
        <fullName evidence="4">Lysine (K)specific methyltransferase 2E</fullName>
    </submittedName>
</protein>
<dbReference type="PANTHER" id="PTHR46462:SF3">
    <property type="entry name" value="UPSET, ISOFORM A"/>
    <property type="match status" value="1"/>
</dbReference>
<dbReference type="GO" id="GO:0008170">
    <property type="term" value="F:N-methyltransferase activity"/>
    <property type="evidence" value="ECO:0007669"/>
    <property type="project" value="UniProtKB-ARBA"/>
</dbReference>
<evidence type="ECO:0000256" key="2">
    <source>
        <dbReference type="SAM" id="MobiDB-lite"/>
    </source>
</evidence>
<dbReference type="AlphaFoldDB" id="A0A7T8GUL7"/>
<reference evidence="5" key="1">
    <citation type="submission" date="2021-01" db="EMBL/GenBank/DDBJ databases">
        <title>Caligus Genome Assembly.</title>
        <authorList>
            <person name="Gallardo-Escarate C."/>
        </authorList>
    </citation>
    <scope>NUCLEOTIDE SEQUENCE [LARGE SCALE GENOMIC DNA]</scope>
</reference>
<dbReference type="GO" id="GO:0006355">
    <property type="term" value="P:regulation of DNA-templated transcription"/>
    <property type="evidence" value="ECO:0007669"/>
    <property type="project" value="TreeGrafter"/>
</dbReference>
<dbReference type="Proteomes" id="UP000595437">
    <property type="component" value="Chromosome 13"/>
</dbReference>
<feature type="compositionally biased region" description="Basic and acidic residues" evidence="2">
    <location>
        <begin position="123"/>
        <end position="141"/>
    </location>
</feature>